<reference evidence="6 7" key="1">
    <citation type="submission" date="2018-05" db="EMBL/GenBank/DDBJ databases">
        <title>Draft genome sequence of Scytalidium lignicola DSM 105466, a ubiquitous saprotrophic fungus.</title>
        <authorList>
            <person name="Buettner E."/>
            <person name="Gebauer A.M."/>
            <person name="Hofrichter M."/>
            <person name="Liers C."/>
            <person name="Kellner H."/>
        </authorList>
    </citation>
    <scope>NUCLEOTIDE SEQUENCE [LARGE SCALE GENOMIC DNA]</scope>
    <source>
        <strain evidence="6 7">DSM 105466</strain>
    </source>
</reference>
<dbReference type="GO" id="GO:0000981">
    <property type="term" value="F:DNA-binding transcription factor activity, RNA polymerase II-specific"/>
    <property type="evidence" value="ECO:0007669"/>
    <property type="project" value="InterPro"/>
</dbReference>
<dbReference type="PROSITE" id="PS00463">
    <property type="entry name" value="ZN2_CY6_FUNGAL_1"/>
    <property type="match status" value="1"/>
</dbReference>
<evidence type="ECO:0000256" key="3">
    <source>
        <dbReference type="ARBA" id="ARBA00023242"/>
    </source>
</evidence>
<dbReference type="OMA" id="SPFECEM"/>
<keyword evidence="7" id="KW-1185">Reference proteome</keyword>
<dbReference type="GO" id="GO:0005634">
    <property type="term" value="C:nucleus"/>
    <property type="evidence" value="ECO:0007669"/>
    <property type="project" value="UniProtKB-SubCell"/>
</dbReference>
<protein>
    <recommendedName>
        <fullName evidence="5">Zn(2)-C6 fungal-type domain-containing protein</fullName>
    </recommendedName>
</protein>
<evidence type="ECO:0000313" key="6">
    <source>
        <dbReference type="EMBL" id="RFU25920.1"/>
    </source>
</evidence>
<dbReference type="Proteomes" id="UP000258309">
    <property type="component" value="Unassembled WGS sequence"/>
</dbReference>
<dbReference type="SMART" id="SM00906">
    <property type="entry name" value="Fungal_trans"/>
    <property type="match status" value="1"/>
</dbReference>
<dbReference type="GO" id="GO:0006351">
    <property type="term" value="P:DNA-templated transcription"/>
    <property type="evidence" value="ECO:0007669"/>
    <property type="project" value="InterPro"/>
</dbReference>
<evidence type="ECO:0000256" key="2">
    <source>
        <dbReference type="ARBA" id="ARBA00022723"/>
    </source>
</evidence>
<evidence type="ECO:0000256" key="1">
    <source>
        <dbReference type="ARBA" id="ARBA00004123"/>
    </source>
</evidence>
<dbReference type="SUPFAM" id="SSF57701">
    <property type="entry name" value="Zn2/Cys6 DNA-binding domain"/>
    <property type="match status" value="1"/>
</dbReference>
<comment type="caution">
    <text evidence="6">The sequence shown here is derived from an EMBL/GenBank/DDBJ whole genome shotgun (WGS) entry which is preliminary data.</text>
</comment>
<proteinExistence type="predicted"/>
<dbReference type="PROSITE" id="PS50048">
    <property type="entry name" value="ZN2_CY6_FUNGAL_2"/>
    <property type="match status" value="1"/>
</dbReference>
<dbReference type="EMBL" id="NCSJ02000296">
    <property type="protein sequence ID" value="RFU25920.1"/>
    <property type="molecule type" value="Genomic_DNA"/>
</dbReference>
<dbReference type="CDD" id="cd00067">
    <property type="entry name" value="GAL4"/>
    <property type="match status" value="1"/>
</dbReference>
<feature type="domain" description="Zn(2)-C6 fungal-type" evidence="5">
    <location>
        <begin position="38"/>
        <end position="69"/>
    </location>
</feature>
<dbReference type="Pfam" id="PF00172">
    <property type="entry name" value="Zn_clus"/>
    <property type="match status" value="1"/>
</dbReference>
<name>A0A3E2GXQ5_SCYLI</name>
<dbReference type="CDD" id="cd12148">
    <property type="entry name" value="fungal_TF_MHR"/>
    <property type="match status" value="1"/>
</dbReference>
<dbReference type="InterPro" id="IPR036864">
    <property type="entry name" value="Zn2-C6_fun-type_DNA-bd_sf"/>
</dbReference>
<dbReference type="OrthoDB" id="5431381at2759"/>
<dbReference type="InterPro" id="IPR007219">
    <property type="entry name" value="XnlR_reg_dom"/>
</dbReference>
<evidence type="ECO:0000256" key="4">
    <source>
        <dbReference type="SAM" id="MobiDB-lite"/>
    </source>
</evidence>
<sequence>MDPGRNHSPTASAGATISGDSDLGHALNRISRRRPQLSCIACRRRKLKCNRGEPCDNCIRRREDELCTYLPFTPRKDDSKDSKRTRAKLDRLEKLVTGLIETVKQNNTRTTNNNDNNNNKEAQSAETDMLYSHIAPPENSITIPNTTPNENGQNSNANVMSSSLWEDVLHDVAEIRDYFDDHDSSIQEQVMNIESSRPQQFIDVTPVFDGHENISMPILIASLPTRAETDRLVAHFFRFSYILRPIVHPKKFQREYKNFWTNMEATPIAWMGLLFSILRISVDLLLLSGVTLPFNQSTVAQLRTRTIECISSTHPSRPTPHLLETLLLHIEAEFISSPDSRVDTWMLTSTAVRVALHNGLHRDPSLHKGISPFEAEMRRRLWLGIKQCDIMMSFQVGLPAMIPRRQADVKLPRNLREEDFDEDDIELPPSRSMDEVTNIAFFLAKHPLLEAFEQIAAYSQDTCPRDEEVSVLEAELERARERLPLIYRVRPLSESIAEPGLVILRRYAIDQIYQTGVCVLHRRHLTRAQSDPRWSSSRKACVDAALTLLSYQSIKYEETKPAGRFADEKLLMNSLDQNSFLLAAMLICLDLQSQRTSLIPESSDTLLWGWDRGYEMRQALQTSANIWNCSRHTSLEAFKASEALSIMLRNLAKYNSNGGVMAVGPVLPEEPFLFSDNINWREFDSFFYN</sequence>
<keyword evidence="3" id="KW-0539">Nucleus</keyword>
<dbReference type="STRING" id="5539.A0A3E2GXQ5"/>
<feature type="non-terminal residue" evidence="6">
    <location>
        <position position="1"/>
    </location>
</feature>
<comment type="subcellular location">
    <subcellularLocation>
        <location evidence="1">Nucleus</location>
    </subcellularLocation>
</comment>
<dbReference type="AlphaFoldDB" id="A0A3E2GXQ5"/>
<dbReference type="SMART" id="SM00066">
    <property type="entry name" value="GAL4"/>
    <property type="match status" value="1"/>
</dbReference>
<feature type="non-terminal residue" evidence="6">
    <location>
        <position position="689"/>
    </location>
</feature>
<dbReference type="Pfam" id="PF04082">
    <property type="entry name" value="Fungal_trans"/>
    <property type="match status" value="1"/>
</dbReference>
<accession>A0A3E2GXQ5</accession>
<evidence type="ECO:0000313" key="7">
    <source>
        <dbReference type="Proteomes" id="UP000258309"/>
    </source>
</evidence>
<dbReference type="Gene3D" id="4.10.240.10">
    <property type="entry name" value="Zn(2)-C6 fungal-type DNA-binding domain"/>
    <property type="match status" value="1"/>
</dbReference>
<dbReference type="InterPro" id="IPR050613">
    <property type="entry name" value="Sec_Metabolite_Reg"/>
</dbReference>
<dbReference type="PANTHER" id="PTHR31001">
    <property type="entry name" value="UNCHARACTERIZED TRANSCRIPTIONAL REGULATORY PROTEIN"/>
    <property type="match status" value="1"/>
</dbReference>
<gene>
    <name evidence="6" type="ORF">B7463_g10414</name>
</gene>
<dbReference type="GO" id="GO:0003677">
    <property type="term" value="F:DNA binding"/>
    <property type="evidence" value="ECO:0007669"/>
    <property type="project" value="InterPro"/>
</dbReference>
<dbReference type="PANTHER" id="PTHR31001:SF49">
    <property type="entry name" value="ZN(II)2CYS6 TRANSCRIPTION FACTOR (EUROFUNG)"/>
    <property type="match status" value="1"/>
</dbReference>
<feature type="region of interest" description="Disordered" evidence="4">
    <location>
        <begin position="1"/>
        <end position="21"/>
    </location>
</feature>
<dbReference type="InterPro" id="IPR001138">
    <property type="entry name" value="Zn2Cys6_DnaBD"/>
</dbReference>
<feature type="compositionally biased region" description="Polar residues" evidence="4">
    <location>
        <begin position="7"/>
        <end position="19"/>
    </location>
</feature>
<keyword evidence="2" id="KW-0479">Metal-binding</keyword>
<evidence type="ECO:0000259" key="5">
    <source>
        <dbReference type="PROSITE" id="PS50048"/>
    </source>
</evidence>
<organism evidence="6 7">
    <name type="scientific">Scytalidium lignicola</name>
    <name type="common">Hyphomycete</name>
    <dbReference type="NCBI Taxonomy" id="5539"/>
    <lineage>
        <taxon>Eukaryota</taxon>
        <taxon>Fungi</taxon>
        <taxon>Dikarya</taxon>
        <taxon>Ascomycota</taxon>
        <taxon>Pezizomycotina</taxon>
        <taxon>Leotiomycetes</taxon>
        <taxon>Leotiomycetes incertae sedis</taxon>
        <taxon>Scytalidium</taxon>
    </lineage>
</organism>
<dbReference type="GO" id="GO:0008270">
    <property type="term" value="F:zinc ion binding"/>
    <property type="evidence" value="ECO:0007669"/>
    <property type="project" value="InterPro"/>
</dbReference>